<evidence type="ECO:0000256" key="7">
    <source>
        <dbReference type="ARBA" id="ARBA00023139"/>
    </source>
</evidence>
<keyword evidence="3 11" id="KW-0812">Transmembrane</keyword>
<evidence type="ECO:0000256" key="2">
    <source>
        <dbReference type="ARBA" id="ARBA00022475"/>
    </source>
</evidence>
<dbReference type="GO" id="GO:0004985">
    <property type="term" value="F:G protein-coupled opioid receptor activity"/>
    <property type="evidence" value="ECO:0007669"/>
    <property type="project" value="InterPro"/>
</dbReference>
<evidence type="ECO:0000256" key="9">
    <source>
        <dbReference type="ARBA" id="ARBA00023224"/>
    </source>
</evidence>
<dbReference type="PANTHER" id="PTHR24229:SF40">
    <property type="entry name" value="ALLATOSTATIN C RECEPTOR 1-RELATED"/>
    <property type="match status" value="1"/>
</dbReference>
<accession>A0A0H4M6M6</accession>
<reference evidence="13" key="1">
    <citation type="journal article" date="2015" name="Cell Rep.">
        <title>Large-Scale Combinatorial Deorphanization of Platynereis Neuropeptide GPCRs.</title>
        <authorList>
            <person name="Bauknecht P.M."/>
            <person name="Jekely G."/>
        </authorList>
    </citation>
    <scope>NUCLEOTIDE SEQUENCE</scope>
</reference>
<evidence type="ECO:0000256" key="4">
    <source>
        <dbReference type="ARBA" id="ARBA00022989"/>
    </source>
</evidence>
<evidence type="ECO:0000256" key="3">
    <source>
        <dbReference type="ARBA" id="ARBA00022692"/>
    </source>
</evidence>
<evidence type="ECO:0000256" key="10">
    <source>
        <dbReference type="ARBA" id="ARBA00023288"/>
    </source>
</evidence>
<comment type="subcellular location">
    <subcellularLocation>
        <location evidence="1">Cell membrane</location>
        <topology evidence="1">Multi-pass membrane protein</topology>
    </subcellularLocation>
</comment>
<dbReference type="EMBL" id="KP420212">
    <property type="protein sequence ID" value="AKP24070.1"/>
    <property type="molecule type" value="mRNA"/>
</dbReference>
<organism evidence="13">
    <name type="scientific">Platynereis dumerilii</name>
    <name type="common">Dumeril's clam worm</name>
    <dbReference type="NCBI Taxonomy" id="6359"/>
    <lineage>
        <taxon>Eukaryota</taxon>
        <taxon>Metazoa</taxon>
        <taxon>Spiralia</taxon>
        <taxon>Lophotrochozoa</taxon>
        <taxon>Annelida</taxon>
        <taxon>Polychaeta</taxon>
        <taxon>Errantia</taxon>
        <taxon>Phyllodocida</taxon>
        <taxon>Nereididae</taxon>
        <taxon>Platynereis</taxon>
    </lineage>
</organism>
<feature type="transmembrane region" description="Helical" evidence="11">
    <location>
        <begin position="292"/>
        <end position="314"/>
    </location>
</feature>
<dbReference type="PRINTS" id="PR00237">
    <property type="entry name" value="GPCRRHODOPSN"/>
</dbReference>
<keyword evidence="9" id="KW-0807">Transducer</keyword>
<evidence type="ECO:0000256" key="11">
    <source>
        <dbReference type="SAM" id="Phobius"/>
    </source>
</evidence>
<keyword evidence="5" id="KW-0297">G-protein coupled receptor</keyword>
<feature type="transmembrane region" description="Helical" evidence="11">
    <location>
        <begin position="155"/>
        <end position="178"/>
    </location>
</feature>
<dbReference type="SMART" id="SM01381">
    <property type="entry name" value="7TM_GPCR_Srsx"/>
    <property type="match status" value="1"/>
</dbReference>
<protein>
    <submittedName>
        <fullName evidence="13">Allatostatin-C receptor 1 splice variant</fullName>
    </submittedName>
</protein>
<dbReference type="InterPro" id="IPR001418">
    <property type="entry name" value="Opioid_rcpt"/>
</dbReference>
<keyword evidence="8 13" id="KW-0675">Receptor</keyword>
<dbReference type="InterPro" id="IPR017452">
    <property type="entry name" value="GPCR_Rhodpsn_7TM"/>
</dbReference>
<evidence type="ECO:0000256" key="8">
    <source>
        <dbReference type="ARBA" id="ARBA00023170"/>
    </source>
</evidence>
<reference evidence="13" key="2">
    <citation type="submission" date="2015-01" db="EMBL/GenBank/DDBJ databases">
        <authorList>
            <person name="Bauknecht P."/>
            <person name="Jekely G."/>
        </authorList>
    </citation>
    <scope>NUCLEOTIDE SEQUENCE</scope>
</reference>
<dbReference type="PANTHER" id="PTHR24229">
    <property type="entry name" value="NEUROPEPTIDES RECEPTOR"/>
    <property type="match status" value="1"/>
</dbReference>
<evidence type="ECO:0000259" key="12">
    <source>
        <dbReference type="PROSITE" id="PS50262"/>
    </source>
</evidence>
<feature type="domain" description="G-protein coupled receptors family 1 profile" evidence="12">
    <location>
        <begin position="57"/>
        <end position="312"/>
    </location>
</feature>
<keyword evidence="2" id="KW-1003">Cell membrane</keyword>
<evidence type="ECO:0000256" key="5">
    <source>
        <dbReference type="ARBA" id="ARBA00023040"/>
    </source>
</evidence>
<dbReference type="SUPFAM" id="SSF81321">
    <property type="entry name" value="Family A G protein-coupled receptor-like"/>
    <property type="match status" value="1"/>
</dbReference>
<dbReference type="Gene3D" id="1.20.1070.10">
    <property type="entry name" value="Rhodopsin 7-helix transmembrane proteins"/>
    <property type="match status" value="1"/>
</dbReference>
<dbReference type="PROSITE" id="PS50262">
    <property type="entry name" value="G_PROTEIN_RECEP_F1_2"/>
    <property type="match status" value="1"/>
</dbReference>
<dbReference type="AlphaFoldDB" id="A0A0H4M6M6"/>
<dbReference type="GO" id="GO:0005886">
    <property type="term" value="C:plasma membrane"/>
    <property type="evidence" value="ECO:0007669"/>
    <property type="project" value="UniProtKB-SubCell"/>
</dbReference>
<name>A0A0H4M6M6_PLADU</name>
<evidence type="ECO:0000256" key="6">
    <source>
        <dbReference type="ARBA" id="ARBA00023136"/>
    </source>
</evidence>
<feature type="transmembrane region" description="Helical" evidence="11">
    <location>
        <begin position="78"/>
        <end position="102"/>
    </location>
</feature>
<feature type="transmembrane region" description="Helical" evidence="11">
    <location>
        <begin position="206"/>
        <end position="231"/>
    </location>
</feature>
<dbReference type="GO" id="GO:0042277">
    <property type="term" value="F:peptide binding"/>
    <property type="evidence" value="ECO:0007669"/>
    <property type="project" value="TreeGrafter"/>
</dbReference>
<sequence length="380" mass="42764">MFQIPTMCTNGNFSMNGSNDSFASFVGNGTCTRPTVDYPGIIMVAIFGLICVIGLVGNGLVIFVILRYTKMKTVTNMYILNLSIADTLFLLGLPLIMTTVILKQWIFGYAMCKIFYILTCINTFTGAFTLTVMSGDRYFAVCFPITSMKYRTSKYASLAIAMTWLVSLLLMIPIFLYATKLESSPGRYSCSIQWPSMGIISPEKAFIYYTMLIGFVVPVLLISILYTLLVVRLRTTGPQVKSAEKRRSHRKVTKLVTMIIVVYIFCWLPYWAFQLHLINSPAGRPMPKWKLIIYQCFTVLSYANSMVNPCLYAFTNENFRESFINAFRCAADPILSGRRCSEMGSTIGNNNMCGKKKVRSEVHAEYEFTTLATTMDGNGN</sequence>
<keyword evidence="6 11" id="KW-0472">Membrane</keyword>
<proteinExistence type="evidence at transcript level"/>
<feature type="transmembrane region" description="Helical" evidence="11">
    <location>
        <begin position="41"/>
        <end position="66"/>
    </location>
</feature>
<keyword evidence="7" id="KW-0564">Palmitate</keyword>
<evidence type="ECO:0000256" key="1">
    <source>
        <dbReference type="ARBA" id="ARBA00004651"/>
    </source>
</evidence>
<keyword evidence="4 11" id="KW-1133">Transmembrane helix</keyword>
<dbReference type="Pfam" id="PF00001">
    <property type="entry name" value="7tm_1"/>
    <property type="match status" value="1"/>
</dbReference>
<evidence type="ECO:0000313" key="13">
    <source>
        <dbReference type="EMBL" id="AKP24070.1"/>
    </source>
</evidence>
<dbReference type="PRINTS" id="PR00384">
    <property type="entry name" value="OPIOIDR"/>
</dbReference>
<dbReference type="InterPro" id="IPR000276">
    <property type="entry name" value="GPCR_Rhodpsn"/>
</dbReference>
<feature type="transmembrane region" description="Helical" evidence="11">
    <location>
        <begin position="114"/>
        <end position="134"/>
    </location>
</feature>
<dbReference type="GO" id="GO:0043005">
    <property type="term" value="C:neuron projection"/>
    <property type="evidence" value="ECO:0007669"/>
    <property type="project" value="TreeGrafter"/>
</dbReference>
<keyword evidence="10" id="KW-0449">Lipoprotein</keyword>
<feature type="transmembrane region" description="Helical" evidence="11">
    <location>
        <begin position="252"/>
        <end position="272"/>
    </location>
</feature>